<organism evidence="1">
    <name type="scientific">Psilocybe cubensis</name>
    <name type="common">Psychedelic mushroom</name>
    <name type="synonym">Stropharia cubensis</name>
    <dbReference type="NCBI Taxonomy" id="181762"/>
    <lineage>
        <taxon>Eukaryota</taxon>
        <taxon>Fungi</taxon>
        <taxon>Dikarya</taxon>
        <taxon>Basidiomycota</taxon>
        <taxon>Agaricomycotina</taxon>
        <taxon>Agaricomycetes</taxon>
        <taxon>Agaricomycetidae</taxon>
        <taxon>Agaricales</taxon>
        <taxon>Agaricineae</taxon>
        <taxon>Strophariaceae</taxon>
        <taxon>Psilocybe</taxon>
    </lineage>
</organism>
<sequence>MLNSPPKYAPTAEHTFMYLDANNTPQDYTQNVPILVHPTHKRAVTSVERNFRSALSTQHSASSSSTMRFFTQLTGLCMTVASIASMAAQASPVESSDVVTVTVYDQPAFNGEAYTPNPLLPGINTLPEEWWYNVASLKVSNGWYCLFFHAPQGDGEFIVLQGNVLSVPPPFFRNIASFRCRRGFYIPGESR</sequence>
<name>A0A8H7XTY7_PSICU</name>
<evidence type="ECO:0000313" key="1">
    <source>
        <dbReference type="EMBL" id="KAG5166957.1"/>
    </source>
</evidence>
<protein>
    <submittedName>
        <fullName evidence="1">Uncharacterized protein</fullName>
    </submittedName>
</protein>
<reference evidence="1" key="1">
    <citation type="submission" date="2021-02" db="EMBL/GenBank/DDBJ databases">
        <title>Psilocybe cubensis genome.</title>
        <authorList>
            <person name="Mckernan K.J."/>
            <person name="Crawford S."/>
            <person name="Trippe A."/>
            <person name="Kane L.T."/>
            <person name="Mclaughlin S."/>
        </authorList>
    </citation>
    <scope>NUCLEOTIDE SEQUENCE [LARGE SCALE GENOMIC DNA]</scope>
    <source>
        <strain evidence="1">MGC-MH-2018</strain>
    </source>
</reference>
<dbReference type="AlphaFoldDB" id="A0A8H7XTY7"/>
<proteinExistence type="predicted"/>
<gene>
    <name evidence="1" type="ORF">JR316_007294</name>
</gene>
<comment type="caution">
    <text evidence="1">The sequence shown here is derived from an EMBL/GenBank/DDBJ whole genome shotgun (WGS) entry which is preliminary data.</text>
</comment>
<accession>A0A8H7XTY7</accession>
<dbReference type="EMBL" id="JAFIQS010000007">
    <property type="protein sequence ID" value="KAG5166957.1"/>
    <property type="molecule type" value="Genomic_DNA"/>
</dbReference>